<dbReference type="HOGENOM" id="CLU_028367_0_1_9"/>
<dbReference type="Pfam" id="PF04101">
    <property type="entry name" value="Glyco_tran_28_C"/>
    <property type="match status" value="1"/>
</dbReference>
<dbReference type="PANTHER" id="PTHR43025">
    <property type="entry name" value="MONOGALACTOSYLDIACYLGLYCEROL SYNTHASE"/>
    <property type="match status" value="1"/>
</dbReference>
<dbReference type="AlphaFoldDB" id="B9EAS6"/>
<keyword evidence="3" id="KW-0328">Glycosyltransferase</keyword>
<dbReference type="InterPro" id="IPR007235">
    <property type="entry name" value="Glyco_trans_28_C"/>
</dbReference>
<sequence>MVYVFSGIYHTECHIIKETPQSSLSFIKNRDIINEYLTYYKYCNFFVFKMTSCIISLIMILERLTFRIGVCTMSNNKKILIITGSYGNGHISVTNAIVNQLNRMQLSQLTVIEHDLFQEAHPIINSIAKKYYINSYKYFRNSYRYFYYANQDKPESCFYRYYGLNRLINLILKEKPDLILLTFPTPVMSIIKKELNIHIPVATVITDYTMHKNWLTPNSNRYFVATEALKSELVALGVDEGIVDITGIPIHESFNDPVDRDAWLLSHGLSPERKTLLMVAGAFGVVGGFNEMLKDLTATCTHQFVVVCGNNTQLLQQLQSEYKDNHNVVIIGYTQQMAQWMSCCDLMLTKPGGITISESLCKSIPLVFFNPAPGQEGENAIYFTKKGFSRITQTYEETTSTVLELLSDAVLLNQYKHNMQQHYIPDASLNISRTLLQMLDHTSSDAMITSKAGLYARLFAK</sequence>
<dbReference type="Pfam" id="PF06925">
    <property type="entry name" value="MGDG_synth"/>
    <property type="match status" value="1"/>
</dbReference>
<dbReference type="eggNOG" id="COG0707">
    <property type="taxonomic scope" value="Bacteria"/>
</dbReference>
<dbReference type="GO" id="GO:0016020">
    <property type="term" value="C:membrane"/>
    <property type="evidence" value="ECO:0007669"/>
    <property type="project" value="UniProtKB-SubCell"/>
</dbReference>
<dbReference type="EMBL" id="AP009484">
    <property type="protein sequence ID" value="BAH17337.1"/>
    <property type="molecule type" value="Genomic_DNA"/>
</dbReference>
<evidence type="ECO:0000256" key="2">
    <source>
        <dbReference type="ARBA" id="ARBA00006962"/>
    </source>
</evidence>
<evidence type="ECO:0000256" key="3">
    <source>
        <dbReference type="ARBA" id="ARBA00022676"/>
    </source>
</evidence>
<evidence type="ECO:0000259" key="6">
    <source>
        <dbReference type="Pfam" id="PF06925"/>
    </source>
</evidence>
<dbReference type="Proteomes" id="UP000001383">
    <property type="component" value="Chromosome"/>
</dbReference>
<keyword evidence="4 7" id="KW-0808">Transferase</keyword>
<feature type="domain" description="Diacylglycerol glucosyltransferase N-terminal" evidence="6">
    <location>
        <begin position="90"/>
        <end position="250"/>
    </location>
</feature>
<dbReference type="Gene3D" id="3.40.50.2000">
    <property type="entry name" value="Glycogen Phosphorylase B"/>
    <property type="match status" value="1"/>
</dbReference>
<evidence type="ECO:0000313" key="8">
    <source>
        <dbReference type="Proteomes" id="UP000001383"/>
    </source>
</evidence>
<accession>B9EAS6</accession>
<dbReference type="NCBIfam" id="NF010134">
    <property type="entry name" value="PRK13608.1"/>
    <property type="match status" value="1"/>
</dbReference>
<dbReference type="InterPro" id="IPR050519">
    <property type="entry name" value="Glycosyltransf_28_UgtP"/>
</dbReference>
<feature type="domain" description="Glycosyl transferase family 28 C-terminal" evidence="5">
    <location>
        <begin position="296"/>
        <end position="420"/>
    </location>
</feature>
<dbReference type="CAZy" id="GT28">
    <property type="family name" value="Glycosyltransferase Family 28"/>
</dbReference>
<dbReference type="STRING" id="458233.MCCL_0630"/>
<dbReference type="GO" id="GO:0016758">
    <property type="term" value="F:hexosyltransferase activity"/>
    <property type="evidence" value="ECO:0007669"/>
    <property type="project" value="InterPro"/>
</dbReference>
<organism evidence="7 8">
    <name type="scientific">Macrococcus caseolyticus (strain JCSC5402)</name>
    <name type="common">Macrococcoides caseolyticum</name>
    <dbReference type="NCBI Taxonomy" id="458233"/>
    <lineage>
        <taxon>Bacteria</taxon>
        <taxon>Bacillati</taxon>
        <taxon>Bacillota</taxon>
        <taxon>Bacilli</taxon>
        <taxon>Bacillales</taxon>
        <taxon>Staphylococcaceae</taxon>
        <taxon>Macrococcoides</taxon>
    </lineage>
</organism>
<evidence type="ECO:0000256" key="1">
    <source>
        <dbReference type="ARBA" id="ARBA00004370"/>
    </source>
</evidence>
<name>B9EAS6_MACCJ</name>
<reference evidence="7 8" key="1">
    <citation type="journal article" date="2009" name="J. Bacteriol.">
        <title>Complete genome sequence of Macrococcus caseolyticus strain JCSCS5402, reflecting the ancestral genome of the human-pathogenic staphylococci.</title>
        <authorList>
            <person name="Baba T."/>
            <person name="Kuwahara-Arai K."/>
            <person name="Uchiyama I."/>
            <person name="Takeuchi F."/>
            <person name="Ito T."/>
            <person name="Hiramatsu K."/>
        </authorList>
    </citation>
    <scope>NUCLEOTIDE SEQUENCE [LARGE SCALE GENOMIC DNA]</scope>
    <source>
        <strain evidence="7 8">JCSC5402</strain>
    </source>
</reference>
<dbReference type="SUPFAM" id="SSF53756">
    <property type="entry name" value="UDP-Glycosyltransferase/glycogen phosphorylase"/>
    <property type="match status" value="1"/>
</dbReference>
<gene>
    <name evidence="7" type="primary">murG</name>
    <name evidence="7" type="ordered locus">MCCL_0630</name>
</gene>
<comment type="subcellular location">
    <subcellularLocation>
        <location evidence="1">Membrane</location>
    </subcellularLocation>
</comment>
<proteinExistence type="inferred from homology"/>
<dbReference type="GO" id="GO:0009247">
    <property type="term" value="P:glycolipid biosynthetic process"/>
    <property type="evidence" value="ECO:0007669"/>
    <property type="project" value="InterPro"/>
</dbReference>
<dbReference type="PANTHER" id="PTHR43025:SF3">
    <property type="entry name" value="MONOGALACTOSYLDIACYLGLYCEROL SYNTHASE 1, CHLOROPLASTIC"/>
    <property type="match status" value="1"/>
</dbReference>
<protein>
    <submittedName>
        <fullName evidence="7">UDP-glucose diacylglycerol glucosyltransferase</fullName>
    </submittedName>
</protein>
<dbReference type="InterPro" id="IPR009695">
    <property type="entry name" value="Diacylglyc_glucosyltr_N"/>
</dbReference>
<evidence type="ECO:0000259" key="5">
    <source>
        <dbReference type="Pfam" id="PF04101"/>
    </source>
</evidence>
<dbReference type="KEGG" id="mcl:MCCL_0630"/>
<evidence type="ECO:0000313" key="7">
    <source>
        <dbReference type="EMBL" id="BAH17337.1"/>
    </source>
</evidence>
<evidence type="ECO:0000256" key="4">
    <source>
        <dbReference type="ARBA" id="ARBA00022679"/>
    </source>
</evidence>
<comment type="similarity">
    <text evidence="2">Belongs to the glycosyltransferase 28 family.</text>
</comment>